<feature type="compositionally biased region" description="Basic and acidic residues" evidence="1">
    <location>
        <begin position="1009"/>
        <end position="1020"/>
    </location>
</feature>
<evidence type="ECO:0000259" key="2">
    <source>
        <dbReference type="PROSITE" id="PS50048"/>
    </source>
</evidence>
<dbReference type="Gene3D" id="2.170.270.10">
    <property type="entry name" value="SET domain"/>
    <property type="match status" value="1"/>
</dbReference>
<dbReference type="SMART" id="SM00317">
    <property type="entry name" value="SET"/>
    <property type="match status" value="1"/>
</dbReference>
<reference evidence="4 5" key="1">
    <citation type="journal article" date="2017" name="Mycologia">
        <title>Bifiguratus adelaidae, gen. et sp. nov., a new member of Mucoromycotina in endophytic and soil-dwelling habitats.</title>
        <authorList>
            <person name="Torres-Cruz T.J."/>
            <person name="Billingsley Tobias T.L."/>
            <person name="Almatruk M."/>
            <person name="Hesse C."/>
            <person name="Kuske C.R."/>
            <person name="Desiro A."/>
            <person name="Benucci G.M."/>
            <person name="Bonito G."/>
            <person name="Stajich J.E."/>
            <person name="Dunlap C."/>
            <person name="Arnold A.E."/>
            <person name="Porras-Alfaro A."/>
        </authorList>
    </citation>
    <scope>NUCLEOTIDE SEQUENCE [LARGE SCALE GENOMIC DNA]</scope>
    <source>
        <strain evidence="4 5">AZ0501</strain>
    </source>
</reference>
<feature type="domain" description="Zn(2)-C6 fungal-type" evidence="2">
    <location>
        <begin position="832"/>
        <end position="862"/>
    </location>
</feature>
<dbReference type="PANTHER" id="PTHR12977:SF4">
    <property type="entry name" value="HISTONE-LYSINE N-METHYLTRANSFERASE KMT5B"/>
    <property type="match status" value="1"/>
</dbReference>
<feature type="compositionally biased region" description="Polar residues" evidence="1">
    <location>
        <begin position="940"/>
        <end position="954"/>
    </location>
</feature>
<dbReference type="OrthoDB" id="6627536at2759"/>
<dbReference type="Pfam" id="PF00172">
    <property type="entry name" value="Zn_clus"/>
    <property type="match status" value="1"/>
</dbReference>
<feature type="region of interest" description="Disordered" evidence="1">
    <location>
        <begin position="742"/>
        <end position="766"/>
    </location>
</feature>
<dbReference type="GO" id="GO:0042799">
    <property type="term" value="F:histone H4K20 methyltransferase activity"/>
    <property type="evidence" value="ECO:0007669"/>
    <property type="project" value="TreeGrafter"/>
</dbReference>
<dbReference type="CDD" id="cd00067">
    <property type="entry name" value="GAL4"/>
    <property type="match status" value="1"/>
</dbReference>
<sequence>MSMDEDDGNDADSEFVAIPRMMVPDPIIPSKPIVLNRRRDMPDYTKDVDGLYYKYIDLFALFINEFLPPSQRHRIPPTGAARINPLVATWALIYLEDLIPYFHQLQKEREWFPYDLPQRLLIASLSIASKYLSSTSAVIAPNEIEPKEPMYHAATSPDLWDPPTPLLAGKRLFAIAGTYNYSPKELLANERWFLALIHHRAHVTDERLQQFVQRHKLSLRPAWSGEMRHVQYNPLKKPNMMRFEPRCRKHQIAEYYQRQGLRTLVYPTRMNNCQLSYAEARMAYKEAILKVQTDCKRLKMSQDNHRPIRRNWSQVHDIVKEHVILHGNVNQAAEEIMRGINPYTQHLKRYLNMYLPNAGYEISSTTRYNEKPEACIIAIKDWPMGDEIRLCQGAITQLTKEEDQMLRDRGTDFSVIWSYRKKAHCIFLGPARFVNHDCDPNCKFISYGKDAIAFKTLRPIKCGEEITADYGSNYFGPSNRECGCLTCERRGSGRYKTYHSSELATQSTGPSHIFDDNIESAASTPASNASNSLDGPGEDKDRLRRSHRSRRPVIFNDFVQHPKRQRREAPSREGSSFDDSTSWTEASNRPSPEPEVSPADIPESVEPATPPQQQPVPIEGAVVALEHDDIMANTVPPTSNANRRSSRDFEHASDLLLEGATFPLVTLPPADDENDLLYLFASPVLGPMGRQVPSGYRVTFSSPTLNGHMVAPRDPQYAPSSKSMAQVAVRDIPELHLESATKAGSTLSTSVTPVNHTQHSQPPTQLRPRVPLRIQNSQPTTQSSTPVVTLAPRPVHPQQASSMPILEKSGKCVGKAANKPPANLAKVPRKVACFHCKAKKQGCDGQYPTCSRCRNRGVACKYPEGKLNASQQFASAPMSRSVSTSVINDSSSRPYELQGAGARRVSMEQHVIASHEGMNLLFAAIEQINTLPNQVPPTSVPLQRVQSSHPSLTSRTEDEAGKQKSEGTLPAPESPQKFAVATEQPEIYATHLTTQEPFYRAAPPGDTISKVEHDSSRTDNDIAVDNRLTGDESEMTDLQVGSDSKEHAPAPTSTKEIHMQPQQSDAKESNVTPITHVDASQSALETKDDHKATKQSVDMPEAPPPKERDSLGNAEPLETQDHEVSVRNEAGDLEHEASPDKTSITQVSDGKSIDQEVSQNDAMPAHELNERDDGDHVKHEDLLEELFDISDLSDISDLEEDGTVLGSGQPSSKAARRGKDLSRRKEKHKHGHSADHGKVRCCKSCSEPISDKQLPIPPELSTWSWTPSSAFPNWNPTRCPRCERHFNLYKCEWPERPKRQLYGYEVAAREERKHRAAAEATQEAAAAATNSSASLEARNKKRKGSTASIASNDGQAKSSPTTANFPSNGQLTGKEAMNARRRPRKTVSSDRFINDESTSPSNTLQEDPLKKRRVSVDARADGARASMPNHSQPPHIYSPTQYIQPSPYPGGWSEVYPSGPTSIPSDIIHQPRTKIVNDLPQWHHFYRPQDENMAFARAGRPLAPLAPLPSTTASAFQSSAFNNVLPWPAVSQAPSSIVKPALLRVTLRDNALDSMSDFTDVSTRETSYDGTPQPSHTTVGAQKPDIEARQSILSPPDHRRPKTKFHEGVDPNGFGVWNFRKDTPLNYETARQALPNEMRSPSLM</sequence>
<feature type="region of interest" description="Disordered" evidence="1">
    <location>
        <begin position="1200"/>
        <end position="1237"/>
    </location>
</feature>
<evidence type="ECO:0000313" key="4">
    <source>
        <dbReference type="EMBL" id="OZJ04652.1"/>
    </source>
</evidence>
<dbReference type="PROSITE" id="PS50280">
    <property type="entry name" value="SET"/>
    <property type="match status" value="1"/>
</dbReference>
<feature type="compositionally biased region" description="Polar residues" evidence="1">
    <location>
        <begin position="742"/>
        <end position="764"/>
    </location>
</feature>
<gene>
    <name evidence="4" type="ORF">BZG36_02893</name>
</gene>
<name>A0A261Y232_9FUNG</name>
<feature type="region of interest" description="Disordered" evidence="1">
    <location>
        <begin position="522"/>
        <end position="615"/>
    </location>
</feature>
<dbReference type="GO" id="GO:0005634">
    <property type="term" value="C:nucleus"/>
    <property type="evidence" value="ECO:0007669"/>
    <property type="project" value="TreeGrafter"/>
</dbReference>
<dbReference type="InterPro" id="IPR001214">
    <property type="entry name" value="SET_dom"/>
</dbReference>
<dbReference type="Proteomes" id="UP000242875">
    <property type="component" value="Unassembled WGS sequence"/>
</dbReference>
<feature type="compositionally biased region" description="Basic and acidic residues" evidence="1">
    <location>
        <begin position="1167"/>
        <end position="1176"/>
    </location>
</feature>
<evidence type="ECO:0000313" key="5">
    <source>
        <dbReference type="Proteomes" id="UP000242875"/>
    </source>
</evidence>
<feature type="region of interest" description="Disordered" evidence="1">
    <location>
        <begin position="1315"/>
        <end position="1413"/>
    </location>
</feature>
<dbReference type="SMART" id="SM00066">
    <property type="entry name" value="GAL4"/>
    <property type="match status" value="1"/>
</dbReference>
<dbReference type="PANTHER" id="PTHR12977">
    <property type="entry name" value="SUPPRESSOR OF VARIEGATION 4-20-RELATED"/>
    <property type="match status" value="1"/>
</dbReference>
<dbReference type="Gene3D" id="4.10.240.10">
    <property type="entry name" value="Zn(2)-C6 fungal-type DNA-binding domain"/>
    <property type="match status" value="1"/>
</dbReference>
<evidence type="ECO:0000259" key="3">
    <source>
        <dbReference type="PROSITE" id="PS50280"/>
    </source>
</evidence>
<feature type="compositionally biased region" description="Low complexity" evidence="1">
    <location>
        <begin position="1318"/>
        <end position="1336"/>
    </location>
</feature>
<feature type="compositionally biased region" description="Polar residues" evidence="1">
    <location>
        <begin position="1060"/>
        <end position="1084"/>
    </location>
</feature>
<dbReference type="GO" id="GO:0000981">
    <property type="term" value="F:DNA-binding transcription factor activity, RNA polymerase II-specific"/>
    <property type="evidence" value="ECO:0007669"/>
    <property type="project" value="InterPro"/>
</dbReference>
<feature type="region of interest" description="Disordered" evidence="1">
    <location>
        <begin position="935"/>
        <end position="978"/>
    </location>
</feature>
<dbReference type="CDD" id="cd10524">
    <property type="entry name" value="SET_Suv4-20-like"/>
    <property type="match status" value="1"/>
</dbReference>
<dbReference type="InterPro" id="IPR046341">
    <property type="entry name" value="SET_dom_sf"/>
</dbReference>
<dbReference type="InterPro" id="IPR039977">
    <property type="entry name" value="Suv4-20/Set9"/>
</dbReference>
<evidence type="ECO:0000256" key="1">
    <source>
        <dbReference type="SAM" id="MobiDB-lite"/>
    </source>
</evidence>
<accession>A0A261Y232</accession>
<feature type="compositionally biased region" description="Low complexity" evidence="1">
    <location>
        <begin position="522"/>
        <end position="532"/>
    </location>
</feature>
<feature type="compositionally biased region" description="Polar residues" evidence="1">
    <location>
        <begin position="1568"/>
        <end position="1580"/>
    </location>
</feature>
<dbReference type="PROSITE" id="PS00463">
    <property type="entry name" value="ZN2_CY6_FUNGAL_1"/>
    <property type="match status" value="1"/>
</dbReference>
<feature type="region of interest" description="Disordered" evidence="1">
    <location>
        <begin position="1563"/>
        <end position="1587"/>
    </location>
</feature>
<feature type="compositionally biased region" description="Polar residues" evidence="1">
    <location>
        <begin position="1389"/>
        <end position="1405"/>
    </location>
</feature>
<feature type="compositionally biased region" description="Basic and acidic residues" evidence="1">
    <location>
        <begin position="955"/>
        <end position="965"/>
    </location>
</feature>
<feature type="compositionally biased region" description="Polar residues" evidence="1">
    <location>
        <begin position="1140"/>
        <end position="1161"/>
    </location>
</feature>
<dbReference type="SUPFAM" id="SSF82199">
    <property type="entry name" value="SET domain"/>
    <property type="match status" value="1"/>
</dbReference>
<dbReference type="InterPro" id="IPR001138">
    <property type="entry name" value="Zn2Cys6_DnaBD"/>
</dbReference>
<dbReference type="EMBL" id="MVBO01000033">
    <property type="protein sequence ID" value="OZJ04652.1"/>
    <property type="molecule type" value="Genomic_DNA"/>
</dbReference>
<dbReference type="InterPro" id="IPR036864">
    <property type="entry name" value="Zn2-C6_fun-type_DNA-bd_sf"/>
</dbReference>
<protein>
    <submittedName>
        <fullName evidence="4">Uncharacterized protein</fullName>
    </submittedName>
</protein>
<dbReference type="PROSITE" id="PS50048">
    <property type="entry name" value="ZN2_CY6_FUNGAL_2"/>
    <property type="match status" value="1"/>
</dbReference>
<comment type="caution">
    <text evidence="4">The sequence shown here is derived from an EMBL/GenBank/DDBJ whole genome shotgun (WGS) entry which is preliminary data.</text>
</comment>
<proteinExistence type="predicted"/>
<feature type="region of interest" description="Disordered" evidence="1">
    <location>
        <begin position="993"/>
        <end position="1176"/>
    </location>
</feature>
<dbReference type="SUPFAM" id="SSF57701">
    <property type="entry name" value="Zn2/Cys6 DNA-binding domain"/>
    <property type="match status" value="1"/>
</dbReference>
<keyword evidence="5" id="KW-1185">Reference proteome</keyword>
<feature type="compositionally biased region" description="Polar residues" evidence="1">
    <location>
        <begin position="1345"/>
        <end position="1371"/>
    </location>
</feature>
<feature type="compositionally biased region" description="Polar residues" evidence="1">
    <location>
        <begin position="573"/>
        <end position="590"/>
    </location>
</feature>
<feature type="domain" description="SET" evidence="3">
    <location>
        <begin position="358"/>
        <end position="471"/>
    </location>
</feature>
<organism evidence="4 5">
    <name type="scientific">Bifiguratus adelaidae</name>
    <dbReference type="NCBI Taxonomy" id="1938954"/>
    <lineage>
        <taxon>Eukaryota</taxon>
        <taxon>Fungi</taxon>
        <taxon>Fungi incertae sedis</taxon>
        <taxon>Mucoromycota</taxon>
        <taxon>Mucoromycotina</taxon>
        <taxon>Endogonomycetes</taxon>
        <taxon>Endogonales</taxon>
        <taxon>Endogonales incertae sedis</taxon>
        <taxon>Bifiguratus</taxon>
    </lineage>
</organism>
<dbReference type="GO" id="GO:0008270">
    <property type="term" value="F:zinc ion binding"/>
    <property type="evidence" value="ECO:0007669"/>
    <property type="project" value="InterPro"/>
</dbReference>
<dbReference type="Pfam" id="PF00856">
    <property type="entry name" value="SET"/>
    <property type="match status" value="1"/>
</dbReference>
<feature type="compositionally biased region" description="Basic and acidic residues" evidence="1">
    <location>
        <begin position="1119"/>
        <end position="1139"/>
    </location>
</feature>